<dbReference type="Pfam" id="PF07883">
    <property type="entry name" value="Cupin_2"/>
    <property type="match status" value="1"/>
</dbReference>
<dbReference type="InterPro" id="IPR006311">
    <property type="entry name" value="TAT_signal"/>
</dbReference>
<feature type="chain" id="PRO_5045600145" evidence="1">
    <location>
        <begin position="31"/>
        <end position="188"/>
    </location>
</feature>
<keyword evidence="4" id="KW-1185">Reference proteome</keyword>
<dbReference type="InterPro" id="IPR011051">
    <property type="entry name" value="RmlC_Cupin_sf"/>
</dbReference>
<evidence type="ECO:0000313" key="4">
    <source>
        <dbReference type="Proteomes" id="UP000618931"/>
    </source>
</evidence>
<accession>A0ABS0HYF4</accession>
<dbReference type="SUPFAM" id="SSF51182">
    <property type="entry name" value="RmlC-like cupins"/>
    <property type="match status" value="1"/>
</dbReference>
<comment type="caution">
    <text evidence="3">The sequence shown here is derived from an EMBL/GenBank/DDBJ whole genome shotgun (WGS) entry which is preliminary data.</text>
</comment>
<dbReference type="PANTHER" id="PTHR36440:SF1">
    <property type="entry name" value="PUTATIVE (AFU_ORTHOLOGUE AFUA_8G07350)-RELATED"/>
    <property type="match status" value="1"/>
</dbReference>
<reference evidence="3 4" key="1">
    <citation type="submission" date="2020-11" db="EMBL/GenBank/DDBJ databases">
        <authorList>
            <person name="Kim M.K."/>
        </authorList>
    </citation>
    <scope>NUCLEOTIDE SEQUENCE [LARGE SCALE GENOMIC DNA]</scope>
    <source>
        <strain evidence="3 4">BT662</strain>
    </source>
</reference>
<sequence>MENSSRRSALKHLSATALSMALLPSEALGAAPAAPKKPFVLRRADGRFQEHYRMMGFDLYLKVSGKDSDGQLAVFSGEYRKHDGPPLHVHYQQDEEFYITEGEFLVQVGEEKFTLRAGDLIFLPRDVPHSFVTLSDTGKMVFMTHPSGGTEALFRGLSQLPPTATLDDVQKIHVANGCRIVGPKLSAG</sequence>
<dbReference type="Gene3D" id="2.60.120.10">
    <property type="entry name" value="Jelly Rolls"/>
    <property type="match status" value="1"/>
</dbReference>
<feature type="domain" description="Cupin type-2" evidence="2">
    <location>
        <begin position="81"/>
        <end position="143"/>
    </location>
</feature>
<evidence type="ECO:0000256" key="1">
    <source>
        <dbReference type="SAM" id="SignalP"/>
    </source>
</evidence>
<protein>
    <submittedName>
        <fullName evidence="3">Cupin domain-containing protein</fullName>
    </submittedName>
</protein>
<keyword evidence="1" id="KW-0732">Signal</keyword>
<evidence type="ECO:0000313" key="3">
    <source>
        <dbReference type="EMBL" id="MBF9219682.1"/>
    </source>
</evidence>
<dbReference type="InterPro" id="IPR053146">
    <property type="entry name" value="QDO-like"/>
</dbReference>
<evidence type="ECO:0000259" key="2">
    <source>
        <dbReference type="Pfam" id="PF07883"/>
    </source>
</evidence>
<proteinExistence type="predicted"/>
<gene>
    <name evidence="3" type="ORF">I2H31_01085</name>
</gene>
<dbReference type="PANTHER" id="PTHR36440">
    <property type="entry name" value="PUTATIVE (AFU_ORTHOLOGUE AFUA_8G07350)-RELATED"/>
    <property type="match status" value="1"/>
</dbReference>
<dbReference type="EMBL" id="JADQDM010000001">
    <property type="protein sequence ID" value="MBF9219682.1"/>
    <property type="molecule type" value="Genomic_DNA"/>
</dbReference>
<dbReference type="PROSITE" id="PS51318">
    <property type="entry name" value="TAT"/>
    <property type="match status" value="1"/>
</dbReference>
<feature type="signal peptide" evidence="1">
    <location>
        <begin position="1"/>
        <end position="30"/>
    </location>
</feature>
<organism evidence="3 4">
    <name type="scientific">Hymenobacter ruricola</name>
    <dbReference type="NCBI Taxonomy" id="2791023"/>
    <lineage>
        <taxon>Bacteria</taxon>
        <taxon>Pseudomonadati</taxon>
        <taxon>Bacteroidota</taxon>
        <taxon>Cytophagia</taxon>
        <taxon>Cytophagales</taxon>
        <taxon>Hymenobacteraceae</taxon>
        <taxon>Hymenobacter</taxon>
    </lineage>
</organism>
<dbReference type="Proteomes" id="UP000618931">
    <property type="component" value="Unassembled WGS sequence"/>
</dbReference>
<name>A0ABS0HYF4_9BACT</name>
<dbReference type="InterPro" id="IPR014710">
    <property type="entry name" value="RmlC-like_jellyroll"/>
</dbReference>
<dbReference type="InterPro" id="IPR013096">
    <property type="entry name" value="Cupin_2"/>
</dbReference>
<dbReference type="RefSeq" id="WP_196291150.1">
    <property type="nucleotide sequence ID" value="NZ_JADQDM010000001.1"/>
</dbReference>